<dbReference type="SFLD" id="SFLDG01018">
    <property type="entry name" value="Squalene/Phytoene_Synthase_Lik"/>
    <property type="match status" value="1"/>
</dbReference>
<protein>
    <submittedName>
        <fullName evidence="1">Squalene synthase</fullName>
    </submittedName>
</protein>
<gene>
    <name evidence="1" type="ORF">CUN49_09495</name>
</gene>
<accession>A0A2M8PDM7</accession>
<dbReference type="CDD" id="cd00683">
    <property type="entry name" value="Trans_IPPS_HH"/>
    <property type="match status" value="1"/>
</dbReference>
<reference evidence="1 2" key="1">
    <citation type="submission" date="2017-11" db="EMBL/GenBank/DDBJ databases">
        <title>Evolution of Phototrophy in the Chloroflexi Phylum Driven by Horizontal Gene Transfer.</title>
        <authorList>
            <person name="Ward L.M."/>
            <person name="Hemp J."/>
            <person name="Shih P.M."/>
            <person name="Mcglynn S.E."/>
            <person name="Fischer W."/>
        </authorList>
    </citation>
    <scope>NUCLEOTIDE SEQUENCE [LARGE SCALE GENOMIC DNA]</scope>
    <source>
        <strain evidence="1">JP3_13</strain>
    </source>
</reference>
<dbReference type="SFLD" id="SFLDS00005">
    <property type="entry name" value="Isoprenoid_Synthase_Type_I"/>
    <property type="match status" value="1"/>
</dbReference>
<name>A0A2M8PDM7_9CHLR</name>
<evidence type="ECO:0000313" key="2">
    <source>
        <dbReference type="Proteomes" id="UP000229681"/>
    </source>
</evidence>
<dbReference type="Gene3D" id="1.10.600.10">
    <property type="entry name" value="Farnesyl Diphosphate Synthase"/>
    <property type="match status" value="1"/>
</dbReference>
<dbReference type="InterPro" id="IPR002060">
    <property type="entry name" value="Squ/phyt_synthse"/>
</dbReference>
<dbReference type="InterPro" id="IPR008949">
    <property type="entry name" value="Isoprenoid_synthase_dom_sf"/>
</dbReference>
<dbReference type="GO" id="GO:0051996">
    <property type="term" value="F:squalene synthase [NAD(P)H] activity"/>
    <property type="evidence" value="ECO:0007669"/>
    <property type="project" value="InterPro"/>
</dbReference>
<dbReference type="Proteomes" id="UP000229681">
    <property type="component" value="Unassembled WGS sequence"/>
</dbReference>
<dbReference type="SUPFAM" id="SSF48576">
    <property type="entry name" value="Terpenoid synthases"/>
    <property type="match status" value="1"/>
</dbReference>
<dbReference type="InterPro" id="IPR033904">
    <property type="entry name" value="Trans_IPPS_HH"/>
</dbReference>
<proteinExistence type="predicted"/>
<evidence type="ECO:0000313" key="1">
    <source>
        <dbReference type="EMBL" id="PJF35644.1"/>
    </source>
</evidence>
<dbReference type="InterPro" id="IPR044843">
    <property type="entry name" value="Trans_IPPS_bact-type"/>
</dbReference>
<dbReference type="GO" id="GO:0016114">
    <property type="term" value="P:terpenoid biosynthetic process"/>
    <property type="evidence" value="ECO:0007669"/>
    <property type="project" value="UniProtKB-ARBA"/>
</dbReference>
<dbReference type="PANTHER" id="PTHR31480">
    <property type="entry name" value="BIFUNCTIONAL LYCOPENE CYCLASE/PHYTOENE SYNTHASE"/>
    <property type="match status" value="1"/>
</dbReference>
<comment type="caution">
    <text evidence="1">The sequence shown here is derived from an EMBL/GenBank/DDBJ whole genome shotgun (WGS) entry which is preliminary data.</text>
</comment>
<dbReference type="SFLD" id="SFLDG01212">
    <property type="entry name" value="Phytoene_synthase_like"/>
    <property type="match status" value="1"/>
</dbReference>
<organism evidence="1 2">
    <name type="scientific">Candidatus Thermofonsia Clade 1 bacterium</name>
    <dbReference type="NCBI Taxonomy" id="2364210"/>
    <lineage>
        <taxon>Bacteria</taxon>
        <taxon>Bacillati</taxon>
        <taxon>Chloroflexota</taxon>
        <taxon>Candidatus Thermofontia</taxon>
        <taxon>Candidatus Thermofonsia Clade 1</taxon>
    </lineage>
</organism>
<dbReference type="GO" id="GO:0004311">
    <property type="term" value="F:geranylgeranyl diphosphate synthase activity"/>
    <property type="evidence" value="ECO:0007669"/>
    <property type="project" value="InterPro"/>
</dbReference>
<dbReference type="AlphaFoldDB" id="A0A2M8PDM7"/>
<sequence>MKKGEAMQVELPTSNWEYRLLVRALEALESHPAQGAIQHNQSLLEASYAYCESLTRLYSRTFYLASALLPYAKRRAVRALYAFCRVTDNIVDDSQSPERAAHLEAWQQTVSMAHPPASEPVAVAWADAQARYHIPKGYALQLIKGCAADLQPRRYETFADLAEYAYGVASTVGLMAMHIIGFSSEEAIPYAVKLGVALQLTNVLRDVGEDWRNGRLYLPQDELRAFGVSEQDIAEGRITEHWRAFMRYQIARNRQLYAESWAGIAMLNSDGRFAIAAAAELYRAILNDIEAHDYDVFRRRARVGTLGKLRRLPIVWRKARRTRLGKASNA</sequence>
<dbReference type="Pfam" id="PF00494">
    <property type="entry name" value="SQS_PSY"/>
    <property type="match status" value="1"/>
</dbReference>
<dbReference type="EMBL" id="PGTM01000127">
    <property type="protein sequence ID" value="PJF35644.1"/>
    <property type="molecule type" value="Genomic_DNA"/>
</dbReference>